<protein>
    <submittedName>
        <fullName evidence="1">Uncharacterized protein</fullName>
    </submittedName>
</protein>
<accession>A0ABY7E795</accession>
<keyword evidence="2" id="KW-1185">Reference proteome</keyword>
<gene>
    <name evidence="1" type="ORF">MAR_021256</name>
</gene>
<proteinExistence type="predicted"/>
<dbReference type="Proteomes" id="UP001164746">
    <property type="component" value="Chromosome 5"/>
</dbReference>
<dbReference type="EMBL" id="CP111016">
    <property type="protein sequence ID" value="WAR05887.1"/>
    <property type="molecule type" value="Genomic_DNA"/>
</dbReference>
<evidence type="ECO:0000313" key="1">
    <source>
        <dbReference type="EMBL" id="WAR05887.1"/>
    </source>
</evidence>
<sequence>MKANRKFTERTSGYPHLPTLRLRVALKERIWWKNTMLCTFYRCGCNKQVRELNCNMVIKISRESISGVPFESGLSMKDEMYNKIIDMMAERSLKFHDANKEGSYFTQNCALSRQKSTDEVENCILKCNSMDSIRKVAVDKPEIKEQWEVAIEPLREVIKNRFKRLSLKDEPIEAMYPTSEEEMDILKQHLNYVFPQMNTDRLF</sequence>
<evidence type="ECO:0000313" key="2">
    <source>
        <dbReference type="Proteomes" id="UP001164746"/>
    </source>
</evidence>
<name>A0ABY7E795_MYAAR</name>
<reference evidence="1" key="1">
    <citation type="submission" date="2022-11" db="EMBL/GenBank/DDBJ databases">
        <title>Centuries of genome instability and evolution in soft-shell clam transmissible cancer (bioRxiv).</title>
        <authorList>
            <person name="Hart S.F.M."/>
            <person name="Yonemitsu M.A."/>
            <person name="Giersch R.M."/>
            <person name="Beal B.F."/>
            <person name="Arriagada G."/>
            <person name="Davis B.W."/>
            <person name="Ostrander E.A."/>
            <person name="Goff S.P."/>
            <person name="Metzger M.J."/>
        </authorList>
    </citation>
    <scope>NUCLEOTIDE SEQUENCE</scope>
    <source>
        <strain evidence="1">MELC-2E11</strain>
        <tissue evidence="1">Siphon/mantle</tissue>
    </source>
</reference>
<organism evidence="1 2">
    <name type="scientific">Mya arenaria</name>
    <name type="common">Soft-shell clam</name>
    <dbReference type="NCBI Taxonomy" id="6604"/>
    <lineage>
        <taxon>Eukaryota</taxon>
        <taxon>Metazoa</taxon>
        <taxon>Spiralia</taxon>
        <taxon>Lophotrochozoa</taxon>
        <taxon>Mollusca</taxon>
        <taxon>Bivalvia</taxon>
        <taxon>Autobranchia</taxon>
        <taxon>Heteroconchia</taxon>
        <taxon>Euheterodonta</taxon>
        <taxon>Imparidentia</taxon>
        <taxon>Neoheterodontei</taxon>
        <taxon>Myida</taxon>
        <taxon>Myoidea</taxon>
        <taxon>Myidae</taxon>
        <taxon>Mya</taxon>
    </lineage>
</organism>